<proteinExistence type="predicted"/>
<comment type="caution">
    <text evidence="1">The sequence shown here is derived from an EMBL/GenBank/DDBJ whole genome shotgun (WGS) entry which is preliminary data.</text>
</comment>
<evidence type="ECO:0000313" key="2">
    <source>
        <dbReference type="Proteomes" id="UP001596977"/>
    </source>
</evidence>
<dbReference type="EMBL" id="JBHTJG010000012">
    <property type="protein sequence ID" value="MFD0948430.1"/>
    <property type="molecule type" value="Genomic_DNA"/>
</dbReference>
<sequence length="243" mass="25773">MPSYATLARQLLDAPLVIDASIISATRIKPAQAPGVAPGRGRFYIEADVLALIRGNANVPARIGYMADLPLDARGKPPKLKKLRVLLFARLVPGRAGIVQLSGGEGQRNWYAELDGKVRAITREILAADAPAAVSDIANAFHVPGSIPGEGETQIFVETAGGGQISIQVLRRPGQPPRWSVATGDFIDESAGTPAKDTLLWYRLACGLPPALPPASLEADDPANSRVAQEDYRTVLRELGPCA</sequence>
<keyword evidence="2" id="KW-1185">Reference proteome</keyword>
<accession>A0ABW3HCK9</accession>
<protein>
    <submittedName>
        <fullName evidence="1">Uncharacterized protein</fullName>
    </submittedName>
</protein>
<evidence type="ECO:0000313" key="1">
    <source>
        <dbReference type="EMBL" id="MFD0948430.1"/>
    </source>
</evidence>
<name>A0ABW3HCK9_9SPHN</name>
<gene>
    <name evidence="1" type="ORF">ACFQ1E_18980</name>
</gene>
<dbReference type="Proteomes" id="UP001596977">
    <property type="component" value="Unassembled WGS sequence"/>
</dbReference>
<dbReference type="RefSeq" id="WP_264946242.1">
    <property type="nucleotide sequence ID" value="NZ_JAPDRA010000012.1"/>
</dbReference>
<organism evidence="1 2">
    <name type="scientific">Sphingomonas canadensis</name>
    <dbReference type="NCBI Taxonomy" id="1219257"/>
    <lineage>
        <taxon>Bacteria</taxon>
        <taxon>Pseudomonadati</taxon>
        <taxon>Pseudomonadota</taxon>
        <taxon>Alphaproteobacteria</taxon>
        <taxon>Sphingomonadales</taxon>
        <taxon>Sphingomonadaceae</taxon>
        <taxon>Sphingomonas</taxon>
    </lineage>
</organism>
<reference evidence="2" key="1">
    <citation type="journal article" date="2019" name="Int. J. Syst. Evol. Microbiol.">
        <title>The Global Catalogue of Microorganisms (GCM) 10K type strain sequencing project: providing services to taxonomists for standard genome sequencing and annotation.</title>
        <authorList>
            <consortium name="The Broad Institute Genomics Platform"/>
            <consortium name="The Broad Institute Genome Sequencing Center for Infectious Disease"/>
            <person name="Wu L."/>
            <person name="Ma J."/>
        </authorList>
    </citation>
    <scope>NUCLEOTIDE SEQUENCE [LARGE SCALE GENOMIC DNA]</scope>
    <source>
        <strain evidence="2">CCUG 62982</strain>
    </source>
</reference>